<evidence type="ECO:0000313" key="2">
    <source>
        <dbReference type="EMBL" id="RDZ26255.1"/>
    </source>
</evidence>
<evidence type="ECO:0000313" key="3">
    <source>
        <dbReference type="Proteomes" id="UP000264492"/>
    </source>
</evidence>
<feature type="transmembrane region" description="Helical" evidence="1">
    <location>
        <begin position="96"/>
        <end position="117"/>
    </location>
</feature>
<feature type="transmembrane region" description="Helical" evidence="1">
    <location>
        <begin position="6"/>
        <end position="30"/>
    </location>
</feature>
<dbReference type="AlphaFoldDB" id="A0A371JX76"/>
<comment type="caution">
    <text evidence="2">The sequence shown here is derived from an EMBL/GenBank/DDBJ whole genome shotgun (WGS) entry which is preliminary data.</text>
</comment>
<accession>A0A371JX76</accession>
<keyword evidence="3" id="KW-1185">Reference proteome</keyword>
<dbReference type="Proteomes" id="UP000264492">
    <property type="component" value="Unassembled WGS sequence"/>
</dbReference>
<keyword evidence="1" id="KW-1133">Transmembrane helix</keyword>
<feature type="transmembrane region" description="Helical" evidence="1">
    <location>
        <begin position="65"/>
        <end position="84"/>
    </location>
</feature>
<feature type="transmembrane region" description="Helical" evidence="1">
    <location>
        <begin position="37"/>
        <end position="59"/>
    </location>
</feature>
<reference evidence="2 3" key="1">
    <citation type="submission" date="2018-08" db="EMBL/GenBank/DDBJ databases">
        <title>Lysobacter sp. zong2l5, whole genome shotgun sequence.</title>
        <authorList>
            <person name="Zhang X."/>
            <person name="Feng G."/>
            <person name="Zhu H."/>
        </authorList>
    </citation>
    <scope>NUCLEOTIDE SEQUENCE [LARGE SCALE GENOMIC DNA]</scope>
    <source>
        <strain evidence="3">zong2l5</strain>
    </source>
</reference>
<keyword evidence="1" id="KW-0472">Membrane</keyword>
<organism evidence="2 3">
    <name type="scientific">Lysobacter silvisoli</name>
    <dbReference type="NCBI Taxonomy" id="2293254"/>
    <lineage>
        <taxon>Bacteria</taxon>
        <taxon>Pseudomonadati</taxon>
        <taxon>Pseudomonadota</taxon>
        <taxon>Gammaproteobacteria</taxon>
        <taxon>Lysobacterales</taxon>
        <taxon>Lysobacteraceae</taxon>
        <taxon>Lysobacter</taxon>
    </lineage>
</organism>
<name>A0A371JX76_9GAMM</name>
<dbReference type="EMBL" id="QTSU01000004">
    <property type="protein sequence ID" value="RDZ26255.1"/>
    <property type="molecule type" value="Genomic_DNA"/>
</dbReference>
<proteinExistence type="predicted"/>
<keyword evidence="1" id="KW-0812">Transmembrane</keyword>
<gene>
    <name evidence="2" type="ORF">DX914_18470</name>
</gene>
<evidence type="ECO:0000256" key="1">
    <source>
        <dbReference type="SAM" id="Phobius"/>
    </source>
</evidence>
<protein>
    <submittedName>
        <fullName evidence="2">Uncharacterized protein</fullName>
    </submittedName>
</protein>
<sequence length="122" mass="12768">MDWRFVLFVAGQGIPGLLGLLATFPVFVLAASPGRKLRAVSATLAALAVFFAACLLAGLPDVQTSRLAGAFPVVGSLAVLSLLVPSIRALKWRWFGLLHAVTLFASAYLCFIGALGISHDAT</sequence>